<evidence type="ECO:0000256" key="1">
    <source>
        <dbReference type="SAM" id="Phobius"/>
    </source>
</evidence>
<keyword evidence="1" id="KW-0812">Transmembrane</keyword>
<dbReference type="EMBL" id="JACCBX010000015">
    <property type="protein sequence ID" value="NYE08657.1"/>
    <property type="molecule type" value="Genomic_DNA"/>
</dbReference>
<feature type="transmembrane region" description="Helical" evidence="1">
    <location>
        <begin position="94"/>
        <end position="115"/>
    </location>
</feature>
<keyword evidence="1" id="KW-0472">Membrane</keyword>
<sequence>MFSTKGDAHKVFLRLRSTVQSGAAIKDMKEYQEIEEIQTLYKSLDSKTLQLIHYRMIKEYNGSGIIPILVSSAPWLLLLFSKQLSTYLFQEGKWLWAGFSIIYIIALAASVIIHFREKAWAAFHMEIIQDILKERKDDKGKSDS</sequence>
<evidence type="ECO:0000313" key="2">
    <source>
        <dbReference type="EMBL" id="NYE08657.1"/>
    </source>
</evidence>
<reference evidence="3" key="1">
    <citation type="submission" date="2020-07" db="EMBL/GenBank/DDBJ databases">
        <authorList>
            <person name="Partida-Martinez L."/>
            <person name="Huntemann M."/>
            <person name="Clum A."/>
            <person name="Wang J."/>
            <person name="Palaniappan K."/>
            <person name="Ritter S."/>
            <person name="Chen I.-M."/>
            <person name="Stamatis D."/>
            <person name="Reddy T."/>
            <person name="O'Malley R."/>
            <person name="Daum C."/>
            <person name="Shapiro N."/>
            <person name="Ivanova N."/>
            <person name="Kyrpides N."/>
            <person name="Woyke T."/>
        </authorList>
    </citation>
    <scope>NUCLEOTIDE SEQUENCE [LARGE SCALE GENOMIC DNA]</scope>
    <source>
        <strain evidence="3">AT2.8</strain>
    </source>
</reference>
<name>A0A852TMD1_9BACI</name>
<dbReference type="Proteomes" id="UP000548423">
    <property type="component" value="Unassembled WGS sequence"/>
</dbReference>
<gene>
    <name evidence="2" type="ORF">F4694_005506</name>
</gene>
<comment type="caution">
    <text evidence="2">The sequence shown here is derived from an EMBL/GenBank/DDBJ whole genome shotgun (WGS) entry which is preliminary data.</text>
</comment>
<protein>
    <submittedName>
        <fullName evidence="2">Uncharacterized protein</fullName>
    </submittedName>
</protein>
<evidence type="ECO:0000313" key="3">
    <source>
        <dbReference type="Proteomes" id="UP000548423"/>
    </source>
</evidence>
<organism evidence="2 3">
    <name type="scientific">Neobacillus niacini</name>
    <dbReference type="NCBI Taxonomy" id="86668"/>
    <lineage>
        <taxon>Bacteria</taxon>
        <taxon>Bacillati</taxon>
        <taxon>Bacillota</taxon>
        <taxon>Bacilli</taxon>
        <taxon>Bacillales</taxon>
        <taxon>Bacillaceae</taxon>
        <taxon>Neobacillus</taxon>
    </lineage>
</organism>
<keyword evidence="1" id="KW-1133">Transmembrane helix</keyword>
<proteinExistence type="predicted"/>
<dbReference type="AlphaFoldDB" id="A0A852TMD1"/>
<accession>A0A852TMD1</accession>
<feature type="transmembrane region" description="Helical" evidence="1">
    <location>
        <begin position="64"/>
        <end position="82"/>
    </location>
</feature>
<reference evidence="3" key="2">
    <citation type="submission" date="2020-08" db="EMBL/GenBank/DDBJ databases">
        <title>The Agave Microbiome: Exploring the role of microbial communities in plant adaptations to desert environments.</title>
        <authorList>
            <person name="Partida-Martinez L.P."/>
        </authorList>
    </citation>
    <scope>NUCLEOTIDE SEQUENCE [LARGE SCALE GENOMIC DNA]</scope>
    <source>
        <strain evidence="3">AT2.8</strain>
    </source>
</reference>